<organism evidence="1">
    <name type="scientific">Arundo donax</name>
    <name type="common">Giant reed</name>
    <name type="synonym">Donax arundinaceus</name>
    <dbReference type="NCBI Taxonomy" id="35708"/>
    <lineage>
        <taxon>Eukaryota</taxon>
        <taxon>Viridiplantae</taxon>
        <taxon>Streptophyta</taxon>
        <taxon>Embryophyta</taxon>
        <taxon>Tracheophyta</taxon>
        <taxon>Spermatophyta</taxon>
        <taxon>Magnoliopsida</taxon>
        <taxon>Liliopsida</taxon>
        <taxon>Poales</taxon>
        <taxon>Poaceae</taxon>
        <taxon>PACMAD clade</taxon>
        <taxon>Arundinoideae</taxon>
        <taxon>Arundineae</taxon>
        <taxon>Arundo</taxon>
    </lineage>
</organism>
<name>A0A0A8YPH9_ARUDO</name>
<reference evidence="1" key="2">
    <citation type="journal article" date="2015" name="Data Brief">
        <title>Shoot transcriptome of the giant reed, Arundo donax.</title>
        <authorList>
            <person name="Barrero R.A."/>
            <person name="Guerrero F.D."/>
            <person name="Moolhuijzen P."/>
            <person name="Goolsby J.A."/>
            <person name="Tidwell J."/>
            <person name="Bellgard S.E."/>
            <person name="Bellgard M.I."/>
        </authorList>
    </citation>
    <scope>NUCLEOTIDE SEQUENCE</scope>
    <source>
        <tissue evidence="1">Shoot tissue taken approximately 20 cm above the soil surface</tissue>
    </source>
</reference>
<reference evidence="1" key="1">
    <citation type="submission" date="2014-09" db="EMBL/GenBank/DDBJ databases">
        <authorList>
            <person name="Magalhaes I.L.F."/>
            <person name="Oliveira U."/>
            <person name="Santos F.R."/>
            <person name="Vidigal T.H.D.A."/>
            <person name="Brescovit A.D."/>
            <person name="Santos A.J."/>
        </authorList>
    </citation>
    <scope>NUCLEOTIDE SEQUENCE</scope>
    <source>
        <tissue evidence="1">Shoot tissue taken approximately 20 cm above the soil surface</tissue>
    </source>
</reference>
<proteinExistence type="predicted"/>
<dbReference type="AlphaFoldDB" id="A0A0A8YPH9"/>
<protein>
    <submittedName>
        <fullName evidence="1">Uncharacterized protein</fullName>
    </submittedName>
</protein>
<accession>A0A0A8YPH9</accession>
<evidence type="ECO:0000313" key="1">
    <source>
        <dbReference type="EMBL" id="JAD26720.1"/>
    </source>
</evidence>
<sequence length="45" mass="4813">MATALQSLDVVKGIEDVQTGQRRQGTIAHDTSMQPDLSMIRGGAE</sequence>
<dbReference type="EMBL" id="GBRH01271175">
    <property type="protein sequence ID" value="JAD26720.1"/>
    <property type="molecule type" value="Transcribed_RNA"/>
</dbReference>